<dbReference type="AlphaFoldDB" id="K1LGX6"/>
<dbReference type="SUPFAM" id="SSF51182">
    <property type="entry name" value="RmlC-like cupins"/>
    <property type="match status" value="1"/>
</dbReference>
<dbReference type="OrthoDB" id="9795513at2"/>
<reference evidence="2 3" key="1">
    <citation type="journal article" date="2012" name="J. Bacteriol.">
        <title>Draft Genome Sequence of Cecembia lonarensis Strain LW9T, Isolated from Lonar Lake, a Haloalkaline Lake in India.</title>
        <authorList>
            <person name="Shivaji S."/>
            <person name="Ara S."/>
            <person name="Singh A."/>
            <person name="Pinnaka A.K."/>
        </authorList>
    </citation>
    <scope>NUCLEOTIDE SEQUENCE [LARGE SCALE GENOMIC DNA]</scope>
    <source>
        <strain evidence="2 3">LW9</strain>
    </source>
</reference>
<dbReference type="EMBL" id="AMGM01000023">
    <property type="protein sequence ID" value="EKB49548.1"/>
    <property type="molecule type" value="Genomic_DNA"/>
</dbReference>
<dbReference type="Proteomes" id="UP000004478">
    <property type="component" value="Unassembled WGS sequence"/>
</dbReference>
<dbReference type="RefSeq" id="WP_009184874.1">
    <property type="nucleotide sequence ID" value="NZ_AMGM01000023.1"/>
</dbReference>
<organism evidence="2 3">
    <name type="scientific">Cecembia lonarensis (strain CCUG 58316 / KCTC 22772 / LW9)</name>
    <dbReference type="NCBI Taxonomy" id="1225176"/>
    <lineage>
        <taxon>Bacteria</taxon>
        <taxon>Pseudomonadati</taxon>
        <taxon>Bacteroidota</taxon>
        <taxon>Cytophagia</taxon>
        <taxon>Cytophagales</taxon>
        <taxon>Cyclobacteriaceae</taxon>
        <taxon>Cecembia</taxon>
    </lineage>
</organism>
<dbReference type="InterPro" id="IPR008894">
    <property type="entry name" value="QdtA_cupin_dom"/>
</dbReference>
<name>K1LGX6_CECL9</name>
<dbReference type="InterPro" id="IPR011051">
    <property type="entry name" value="RmlC_Cupin_sf"/>
</dbReference>
<dbReference type="CDD" id="cd20292">
    <property type="entry name" value="cupin_QdtA-like"/>
    <property type="match status" value="1"/>
</dbReference>
<protein>
    <recommendedName>
        <fullName evidence="1">Sugar 3,4-ketoisomerase QdtA cupin domain-containing protein</fullName>
    </recommendedName>
</protein>
<feature type="domain" description="Sugar 3,4-ketoisomerase QdtA cupin" evidence="1">
    <location>
        <begin position="10"/>
        <end position="135"/>
    </location>
</feature>
<sequence length="147" mass="16720">MKTALLRPDLITLKSNVQTSGKLTFFEGSEAFPFPIKRSFWISGVPEGEQRGVHAHKREKQMLICLHGKVRVNLEALDKKQFEIVLDQPDKALVLPPLIWSSVTFGKGAVLLVLADQAYDEHDYIRERAQFEAMQEVFSRNIKPQDG</sequence>
<comment type="caution">
    <text evidence="2">The sequence shown here is derived from an EMBL/GenBank/DDBJ whole genome shotgun (WGS) entry which is preliminary data.</text>
</comment>
<evidence type="ECO:0000259" key="1">
    <source>
        <dbReference type="Pfam" id="PF05523"/>
    </source>
</evidence>
<dbReference type="Pfam" id="PF05523">
    <property type="entry name" value="FdtA"/>
    <property type="match status" value="1"/>
</dbReference>
<dbReference type="InterPro" id="IPR014710">
    <property type="entry name" value="RmlC-like_jellyroll"/>
</dbReference>
<keyword evidence="3" id="KW-1185">Reference proteome</keyword>
<proteinExistence type="predicted"/>
<accession>K1LGX6</accession>
<evidence type="ECO:0000313" key="3">
    <source>
        <dbReference type="Proteomes" id="UP000004478"/>
    </source>
</evidence>
<dbReference type="Gene3D" id="2.60.120.10">
    <property type="entry name" value="Jelly Rolls"/>
    <property type="match status" value="1"/>
</dbReference>
<gene>
    <name evidence="2" type="ORF">B879_01844</name>
</gene>
<evidence type="ECO:0000313" key="2">
    <source>
        <dbReference type="EMBL" id="EKB49548.1"/>
    </source>
</evidence>